<dbReference type="Gene3D" id="1.10.260.40">
    <property type="entry name" value="lambda repressor-like DNA-binding domains"/>
    <property type="match status" value="1"/>
</dbReference>
<dbReference type="OrthoDB" id="34624at2"/>
<dbReference type="Proteomes" id="UP000245380">
    <property type="component" value="Unassembled WGS sequence"/>
</dbReference>
<comment type="caution">
    <text evidence="4">The sequence shown here is derived from an EMBL/GenBank/DDBJ whole genome shotgun (WGS) entry which is preliminary data.</text>
</comment>
<reference evidence="4 5" key="1">
    <citation type="submission" date="2016-11" db="EMBL/GenBank/DDBJ databases">
        <title>Comparative genomics of Acidibacillus ferroxidans species.</title>
        <authorList>
            <person name="Oliveira G."/>
            <person name="Nunes G."/>
            <person name="Oliveira R."/>
            <person name="Araujo F."/>
            <person name="Salim A."/>
            <person name="Scholte L."/>
            <person name="Morais D."/>
            <person name="Nancucheo I."/>
            <person name="Johnson D.B."/>
            <person name="Grail B."/>
            <person name="Bittencourt J."/>
            <person name="Valadares R."/>
        </authorList>
    </citation>
    <scope>NUCLEOTIDE SEQUENCE [LARGE SCALE GENOMIC DNA]</scope>
    <source>
        <strain evidence="4 5">Y002</strain>
    </source>
</reference>
<dbReference type="AlphaFoldDB" id="A0A2U3D7I6"/>
<evidence type="ECO:0000313" key="5">
    <source>
        <dbReference type="Proteomes" id="UP000245380"/>
    </source>
</evidence>
<gene>
    <name evidence="4" type="ORF">BM613_09635</name>
</gene>
<dbReference type="Pfam" id="PF01381">
    <property type="entry name" value="HTH_3"/>
    <property type="match status" value="1"/>
</dbReference>
<organism evidence="4 5">
    <name type="scientific">Sulfoacidibacillus thermotolerans</name>
    <name type="common">Acidibacillus sulfuroxidans</name>
    <dbReference type="NCBI Taxonomy" id="1765684"/>
    <lineage>
        <taxon>Bacteria</taxon>
        <taxon>Bacillati</taxon>
        <taxon>Bacillota</taxon>
        <taxon>Bacilli</taxon>
        <taxon>Bacillales</taxon>
        <taxon>Alicyclobacillaceae</taxon>
        <taxon>Sulfoacidibacillus</taxon>
    </lineage>
</organism>
<name>A0A2U3D7I6_SULT2</name>
<feature type="region of interest" description="Disordered" evidence="2">
    <location>
        <begin position="74"/>
        <end position="102"/>
    </location>
</feature>
<accession>A0A2U3D7I6</accession>
<protein>
    <recommendedName>
        <fullName evidence="3">HTH cro/C1-type domain-containing protein</fullName>
    </recommendedName>
</protein>
<evidence type="ECO:0000259" key="3">
    <source>
        <dbReference type="PROSITE" id="PS50943"/>
    </source>
</evidence>
<evidence type="ECO:0000313" key="4">
    <source>
        <dbReference type="EMBL" id="PWI57238.1"/>
    </source>
</evidence>
<feature type="compositionally biased region" description="Low complexity" evidence="2">
    <location>
        <begin position="82"/>
        <end position="102"/>
    </location>
</feature>
<dbReference type="InterPro" id="IPR001387">
    <property type="entry name" value="Cro/C1-type_HTH"/>
</dbReference>
<dbReference type="GO" id="GO:0005829">
    <property type="term" value="C:cytosol"/>
    <property type="evidence" value="ECO:0007669"/>
    <property type="project" value="TreeGrafter"/>
</dbReference>
<dbReference type="InterPro" id="IPR010982">
    <property type="entry name" value="Lambda_DNA-bd_dom_sf"/>
</dbReference>
<dbReference type="GO" id="GO:0003700">
    <property type="term" value="F:DNA-binding transcription factor activity"/>
    <property type="evidence" value="ECO:0007669"/>
    <property type="project" value="TreeGrafter"/>
</dbReference>
<dbReference type="PANTHER" id="PTHR46797">
    <property type="entry name" value="HTH-TYPE TRANSCRIPTIONAL REGULATOR"/>
    <property type="match status" value="1"/>
</dbReference>
<keyword evidence="5" id="KW-1185">Reference proteome</keyword>
<dbReference type="CDD" id="cd00093">
    <property type="entry name" value="HTH_XRE"/>
    <property type="match status" value="1"/>
</dbReference>
<dbReference type="EMBL" id="MPDK01000016">
    <property type="protein sequence ID" value="PWI57238.1"/>
    <property type="molecule type" value="Genomic_DNA"/>
</dbReference>
<sequence>MNRVTRFSGAKIRELRKAHGWSLEELSRRSGLSISHLSALEKGNRKSPSVDLVYDLSEAFHVSMYYFMDRESTSDVPSSRFSYPSETSPGSSESTSHSPLPSDEQIFHWTRTLRPETLAFMLHEDAEAYLTFAHNLYANRHSTAQLVQLMNEFIQKANEPAPSQDGFPIDANHSTD</sequence>
<dbReference type="SUPFAM" id="SSF47413">
    <property type="entry name" value="lambda repressor-like DNA-binding domains"/>
    <property type="match status" value="1"/>
</dbReference>
<evidence type="ECO:0000256" key="2">
    <source>
        <dbReference type="SAM" id="MobiDB-lite"/>
    </source>
</evidence>
<dbReference type="RefSeq" id="WP_109430979.1">
    <property type="nucleotide sequence ID" value="NZ_MPDK01000016.1"/>
</dbReference>
<proteinExistence type="predicted"/>
<keyword evidence="1" id="KW-0238">DNA-binding</keyword>
<dbReference type="PROSITE" id="PS50943">
    <property type="entry name" value="HTH_CROC1"/>
    <property type="match status" value="1"/>
</dbReference>
<dbReference type="InterPro" id="IPR050807">
    <property type="entry name" value="TransReg_Diox_bact_type"/>
</dbReference>
<dbReference type="GO" id="GO:0003677">
    <property type="term" value="F:DNA binding"/>
    <property type="evidence" value="ECO:0007669"/>
    <property type="project" value="UniProtKB-KW"/>
</dbReference>
<dbReference type="PANTHER" id="PTHR46797:SF1">
    <property type="entry name" value="METHYLPHOSPHONATE SYNTHASE"/>
    <property type="match status" value="1"/>
</dbReference>
<evidence type="ECO:0000256" key="1">
    <source>
        <dbReference type="ARBA" id="ARBA00023125"/>
    </source>
</evidence>
<feature type="domain" description="HTH cro/C1-type" evidence="3">
    <location>
        <begin position="12"/>
        <end position="67"/>
    </location>
</feature>
<dbReference type="SMART" id="SM00530">
    <property type="entry name" value="HTH_XRE"/>
    <property type="match status" value="1"/>
</dbReference>